<evidence type="ECO:0008006" key="5">
    <source>
        <dbReference type="Google" id="ProtNLM"/>
    </source>
</evidence>
<comment type="caution">
    <text evidence="3">The sequence shown here is derived from an EMBL/GenBank/DDBJ whole genome shotgun (WGS) entry which is preliminary data.</text>
</comment>
<dbReference type="EMBL" id="VUJU01004424">
    <property type="protein sequence ID" value="KAF0754384.1"/>
    <property type="molecule type" value="Genomic_DNA"/>
</dbReference>
<evidence type="ECO:0000313" key="3">
    <source>
        <dbReference type="EMBL" id="KAF0754384.1"/>
    </source>
</evidence>
<organism evidence="3 4">
    <name type="scientific">Aphis craccivora</name>
    <name type="common">Cowpea aphid</name>
    <dbReference type="NCBI Taxonomy" id="307492"/>
    <lineage>
        <taxon>Eukaryota</taxon>
        <taxon>Metazoa</taxon>
        <taxon>Ecdysozoa</taxon>
        <taxon>Arthropoda</taxon>
        <taxon>Hexapoda</taxon>
        <taxon>Insecta</taxon>
        <taxon>Pterygota</taxon>
        <taxon>Neoptera</taxon>
        <taxon>Paraneoptera</taxon>
        <taxon>Hemiptera</taxon>
        <taxon>Sternorrhyncha</taxon>
        <taxon>Aphidomorpha</taxon>
        <taxon>Aphidoidea</taxon>
        <taxon>Aphididae</taxon>
        <taxon>Aphidini</taxon>
        <taxon>Aphis</taxon>
        <taxon>Aphis</taxon>
    </lineage>
</organism>
<dbReference type="Proteomes" id="UP000478052">
    <property type="component" value="Unassembled WGS sequence"/>
</dbReference>
<accession>A0A6G0YET8</accession>
<sequence length="399" mass="46203">MHGLFLPFVFPVDSTSNAILSSIDSSNSDHTYAKCLSNPDEKSVRRELFIENIDIEPVILPEGWMTHFSHHEIVFYKPKFNDGLKIEKQLVFKRVWIKTATLENNQFWRHQKCTILNEYKKCYPCKNMSKYFRHALNKQKEPTYIGYTLTPIRRRILKKILKNLKNPIQGLEDFGGEVPTSGLKANYGLVFVFQSFSANFMQPIAIFASRGPVKGTVLAQLVIKAICLLQNAGAIVGGLVSDGATSNKKLWSELGVSVEKDNLKNKFDHPLDNKRCVYVFSDAPYLLRNVRNRLYNKKSLRKSPKKPYIRWNDYVEVCNNDLKNSFNAPTKVCPKITHRHNILIDSFSKIKIFSNSMARGIEFYREYAKIENLKNSYETQSFTDCFNKLFYALNRKQHK</sequence>
<dbReference type="AlphaFoldDB" id="A0A6G0YET8"/>
<evidence type="ECO:0000259" key="1">
    <source>
        <dbReference type="Pfam" id="PF21787"/>
    </source>
</evidence>
<dbReference type="InterPro" id="IPR048366">
    <property type="entry name" value="TNP-like_GBD"/>
</dbReference>
<dbReference type="Pfam" id="PF21787">
    <property type="entry name" value="TNP-like_RNaseH_N"/>
    <property type="match status" value="1"/>
</dbReference>
<dbReference type="InterPro" id="IPR048365">
    <property type="entry name" value="TNP-like_RNaseH_N"/>
</dbReference>
<feature type="domain" description="Transposable element P transposase-like RNase H" evidence="1">
    <location>
        <begin position="165"/>
        <end position="255"/>
    </location>
</feature>
<evidence type="ECO:0000259" key="2">
    <source>
        <dbReference type="Pfam" id="PF21788"/>
    </source>
</evidence>
<evidence type="ECO:0000313" key="4">
    <source>
        <dbReference type="Proteomes" id="UP000478052"/>
    </source>
</evidence>
<feature type="domain" description="Transposable element P transposase-like GTP-binding insertion" evidence="2">
    <location>
        <begin position="286"/>
        <end position="397"/>
    </location>
</feature>
<reference evidence="3 4" key="1">
    <citation type="submission" date="2019-08" db="EMBL/GenBank/DDBJ databases">
        <title>Whole genome of Aphis craccivora.</title>
        <authorList>
            <person name="Voronova N.V."/>
            <person name="Shulinski R.S."/>
            <person name="Bandarenka Y.V."/>
            <person name="Zhorov D.G."/>
            <person name="Warner D."/>
        </authorList>
    </citation>
    <scope>NUCLEOTIDE SEQUENCE [LARGE SCALE GENOMIC DNA]</scope>
    <source>
        <strain evidence="3">180601</strain>
        <tissue evidence="3">Whole Body</tissue>
    </source>
</reference>
<protein>
    <recommendedName>
        <fullName evidence="5">THAP-type domain-containing protein</fullName>
    </recommendedName>
</protein>
<name>A0A6G0YET8_APHCR</name>
<proteinExistence type="predicted"/>
<keyword evidence="4" id="KW-1185">Reference proteome</keyword>
<gene>
    <name evidence="3" type="ORF">FWK35_00014320</name>
</gene>
<dbReference type="Pfam" id="PF21788">
    <property type="entry name" value="TNP-like_GBD"/>
    <property type="match status" value="1"/>
</dbReference>
<dbReference type="OrthoDB" id="8948150at2759"/>